<comment type="similarity">
    <text evidence="4">Belongs to the cytochrome P450 family.</text>
</comment>
<evidence type="ECO:0000256" key="6">
    <source>
        <dbReference type="ARBA" id="ARBA00022723"/>
    </source>
</evidence>
<dbReference type="GO" id="GO:0016705">
    <property type="term" value="F:oxidoreductase activity, acting on paired donors, with incorporation or reduction of molecular oxygen"/>
    <property type="evidence" value="ECO:0007669"/>
    <property type="project" value="InterPro"/>
</dbReference>
<protein>
    <recommendedName>
        <fullName evidence="15">Cytochrome P450</fullName>
    </recommendedName>
</protein>
<dbReference type="GO" id="GO:0020037">
    <property type="term" value="F:heme binding"/>
    <property type="evidence" value="ECO:0007669"/>
    <property type="project" value="InterPro"/>
</dbReference>
<dbReference type="GO" id="GO:0004497">
    <property type="term" value="F:monooxygenase activity"/>
    <property type="evidence" value="ECO:0007669"/>
    <property type="project" value="UniProtKB-KW"/>
</dbReference>
<dbReference type="PRINTS" id="PR00464">
    <property type="entry name" value="EP450II"/>
</dbReference>
<evidence type="ECO:0000256" key="10">
    <source>
        <dbReference type="ARBA" id="ARBA00023004"/>
    </source>
</evidence>
<keyword evidence="8" id="KW-0492">Microsome</keyword>
<keyword evidence="7" id="KW-0256">Endoplasmic reticulum</keyword>
<evidence type="ECO:0000256" key="5">
    <source>
        <dbReference type="ARBA" id="ARBA00022617"/>
    </source>
</evidence>
<sequence length="88" mass="10357">MRPNPCPLHLFKIDSVRWRPLRTRFSPIFTSGKLKDMFHLLLNCSEHFDRYLYEIVPKDGIVECRDLTSKFTIDVIELCASNIEMNAL</sequence>
<evidence type="ECO:0008006" key="15">
    <source>
        <dbReference type="Google" id="ProtNLM"/>
    </source>
</evidence>
<keyword evidence="9" id="KW-0560">Oxidoreductase</keyword>
<organism evidence="13 14">
    <name type="scientific">Lasius platythorax</name>
    <dbReference type="NCBI Taxonomy" id="488582"/>
    <lineage>
        <taxon>Eukaryota</taxon>
        <taxon>Metazoa</taxon>
        <taxon>Ecdysozoa</taxon>
        <taxon>Arthropoda</taxon>
        <taxon>Hexapoda</taxon>
        <taxon>Insecta</taxon>
        <taxon>Pterygota</taxon>
        <taxon>Neoptera</taxon>
        <taxon>Endopterygota</taxon>
        <taxon>Hymenoptera</taxon>
        <taxon>Apocrita</taxon>
        <taxon>Aculeata</taxon>
        <taxon>Formicoidea</taxon>
        <taxon>Formicidae</taxon>
        <taxon>Formicinae</taxon>
        <taxon>Lasius</taxon>
        <taxon>Lasius</taxon>
    </lineage>
</organism>
<proteinExistence type="inferred from homology"/>
<dbReference type="PANTHER" id="PTHR24292">
    <property type="entry name" value="CYTOCHROME P450"/>
    <property type="match status" value="1"/>
</dbReference>
<evidence type="ECO:0000256" key="11">
    <source>
        <dbReference type="ARBA" id="ARBA00023033"/>
    </source>
</evidence>
<evidence type="ECO:0000313" key="14">
    <source>
        <dbReference type="Proteomes" id="UP001497644"/>
    </source>
</evidence>
<evidence type="ECO:0000256" key="8">
    <source>
        <dbReference type="ARBA" id="ARBA00022848"/>
    </source>
</evidence>
<dbReference type="GO" id="GO:0005506">
    <property type="term" value="F:iron ion binding"/>
    <property type="evidence" value="ECO:0007669"/>
    <property type="project" value="InterPro"/>
</dbReference>
<keyword evidence="5" id="KW-0349">Heme</keyword>
<keyword evidence="10" id="KW-0408">Iron</keyword>
<keyword evidence="14" id="KW-1185">Reference proteome</keyword>
<comment type="subcellular location">
    <subcellularLocation>
        <location evidence="3">Endoplasmic reticulum membrane</location>
    </subcellularLocation>
    <subcellularLocation>
        <location evidence="2">Microsome membrane</location>
    </subcellularLocation>
</comment>
<dbReference type="InterPro" id="IPR036396">
    <property type="entry name" value="Cyt_P450_sf"/>
</dbReference>
<keyword evidence="12" id="KW-0472">Membrane</keyword>
<gene>
    <name evidence="13" type="ORF">LPLAT_LOCUS1669</name>
</gene>
<name>A0AAV2N564_9HYME</name>
<keyword evidence="6" id="KW-0479">Metal-binding</keyword>
<dbReference type="EMBL" id="OZ034833">
    <property type="protein sequence ID" value="CAL1675185.1"/>
    <property type="molecule type" value="Genomic_DNA"/>
</dbReference>
<evidence type="ECO:0000256" key="4">
    <source>
        <dbReference type="ARBA" id="ARBA00010617"/>
    </source>
</evidence>
<evidence type="ECO:0000256" key="3">
    <source>
        <dbReference type="ARBA" id="ARBA00004586"/>
    </source>
</evidence>
<dbReference type="AlphaFoldDB" id="A0AAV2N564"/>
<evidence type="ECO:0000313" key="13">
    <source>
        <dbReference type="EMBL" id="CAL1675185.1"/>
    </source>
</evidence>
<evidence type="ECO:0000256" key="12">
    <source>
        <dbReference type="ARBA" id="ARBA00023136"/>
    </source>
</evidence>
<dbReference type="InterPro" id="IPR050476">
    <property type="entry name" value="Insect_CytP450_Detox"/>
</dbReference>
<evidence type="ECO:0000256" key="9">
    <source>
        <dbReference type="ARBA" id="ARBA00023002"/>
    </source>
</evidence>
<comment type="cofactor">
    <cofactor evidence="1">
        <name>heme</name>
        <dbReference type="ChEBI" id="CHEBI:30413"/>
    </cofactor>
</comment>
<evidence type="ECO:0000256" key="7">
    <source>
        <dbReference type="ARBA" id="ARBA00022824"/>
    </source>
</evidence>
<dbReference type="PANTHER" id="PTHR24292:SF103">
    <property type="entry name" value="CYTOCHROME P450 6BS1"/>
    <property type="match status" value="1"/>
</dbReference>
<dbReference type="Proteomes" id="UP001497644">
    <property type="component" value="Chromosome 10"/>
</dbReference>
<dbReference type="GO" id="GO:0005789">
    <property type="term" value="C:endoplasmic reticulum membrane"/>
    <property type="evidence" value="ECO:0007669"/>
    <property type="project" value="UniProtKB-SubCell"/>
</dbReference>
<dbReference type="InterPro" id="IPR002402">
    <property type="entry name" value="Cyt_P450_E_grp-II"/>
</dbReference>
<dbReference type="Gene3D" id="1.10.630.10">
    <property type="entry name" value="Cytochrome P450"/>
    <property type="match status" value="1"/>
</dbReference>
<evidence type="ECO:0000256" key="1">
    <source>
        <dbReference type="ARBA" id="ARBA00001971"/>
    </source>
</evidence>
<keyword evidence="11" id="KW-0503">Monooxygenase</keyword>
<reference evidence="13" key="1">
    <citation type="submission" date="2024-04" db="EMBL/GenBank/DDBJ databases">
        <authorList>
            <consortium name="Molecular Ecology Group"/>
        </authorList>
    </citation>
    <scope>NUCLEOTIDE SEQUENCE</scope>
</reference>
<accession>A0AAV2N564</accession>
<dbReference type="SUPFAM" id="SSF48264">
    <property type="entry name" value="Cytochrome P450"/>
    <property type="match status" value="1"/>
</dbReference>
<evidence type="ECO:0000256" key="2">
    <source>
        <dbReference type="ARBA" id="ARBA00004524"/>
    </source>
</evidence>